<protein>
    <submittedName>
        <fullName evidence="2">Uncharacterized protein</fullName>
    </submittedName>
</protein>
<evidence type="ECO:0000256" key="1">
    <source>
        <dbReference type="SAM" id="MobiDB-lite"/>
    </source>
</evidence>
<evidence type="ECO:0000313" key="3">
    <source>
        <dbReference type="Proteomes" id="UP001479436"/>
    </source>
</evidence>
<evidence type="ECO:0000313" key="2">
    <source>
        <dbReference type="EMBL" id="KAK9762418.1"/>
    </source>
</evidence>
<name>A0ABR2WLK3_9FUNG</name>
<organism evidence="2 3">
    <name type="scientific">Basidiobolus ranarum</name>
    <dbReference type="NCBI Taxonomy" id="34480"/>
    <lineage>
        <taxon>Eukaryota</taxon>
        <taxon>Fungi</taxon>
        <taxon>Fungi incertae sedis</taxon>
        <taxon>Zoopagomycota</taxon>
        <taxon>Entomophthoromycotina</taxon>
        <taxon>Basidiobolomycetes</taxon>
        <taxon>Basidiobolales</taxon>
        <taxon>Basidiobolaceae</taxon>
        <taxon>Basidiobolus</taxon>
    </lineage>
</organism>
<feature type="compositionally biased region" description="Polar residues" evidence="1">
    <location>
        <begin position="252"/>
        <end position="267"/>
    </location>
</feature>
<sequence length="267" mass="29692">MDFGEHHQPESLVGESSLTGNAGHYFDMRTGNLVDTPLHLRHYLEEIQNNLLSQIAVDFRSLHERLDGIEEKLETALRMSPANLLHARLSGIEANLNELLTSSQKPPPNSLANDGQPYEAIIQTPVRRQVPDSSTKHRTDSDSIINALSPTTPVSQLPSEENAKVKVLLRQFAASAMSHIEKNASTFTNVNNHVGAISTMKKFGIYDSPTWDNFAQLHFPHVLKSDLVDELVKIVSVKVKNTKARYKKRQLATRSPSQLESTSGLDP</sequence>
<feature type="region of interest" description="Disordered" evidence="1">
    <location>
        <begin position="124"/>
        <end position="157"/>
    </location>
</feature>
<feature type="compositionally biased region" description="Polar residues" evidence="1">
    <location>
        <begin position="142"/>
        <end position="157"/>
    </location>
</feature>
<keyword evidence="3" id="KW-1185">Reference proteome</keyword>
<reference evidence="2 3" key="1">
    <citation type="submission" date="2023-04" db="EMBL/GenBank/DDBJ databases">
        <title>Genome of Basidiobolus ranarum AG-B5.</title>
        <authorList>
            <person name="Stajich J.E."/>
            <person name="Carter-House D."/>
            <person name="Gryganskyi A."/>
        </authorList>
    </citation>
    <scope>NUCLEOTIDE SEQUENCE [LARGE SCALE GENOMIC DNA]</scope>
    <source>
        <strain evidence="2 3">AG-B5</strain>
    </source>
</reference>
<dbReference type="EMBL" id="JASJQH010000968">
    <property type="protein sequence ID" value="KAK9762418.1"/>
    <property type="molecule type" value="Genomic_DNA"/>
</dbReference>
<accession>A0ABR2WLK3</accession>
<dbReference type="Proteomes" id="UP001479436">
    <property type="component" value="Unassembled WGS sequence"/>
</dbReference>
<gene>
    <name evidence="2" type="ORF">K7432_011865</name>
</gene>
<comment type="caution">
    <text evidence="2">The sequence shown here is derived from an EMBL/GenBank/DDBJ whole genome shotgun (WGS) entry which is preliminary data.</text>
</comment>
<proteinExistence type="predicted"/>
<feature type="region of interest" description="Disordered" evidence="1">
    <location>
        <begin position="248"/>
        <end position="267"/>
    </location>
</feature>